<dbReference type="FunFam" id="1.10.8.350:FF:000001">
    <property type="entry name" value="Lytic murein transglycosylase B"/>
    <property type="match status" value="1"/>
</dbReference>
<evidence type="ECO:0000313" key="5">
    <source>
        <dbReference type="Proteomes" id="UP000282388"/>
    </source>
</evidence>
<dbReference type="InterPro" id="IPR043426">
    <property type="entry name" value="MltB-like"/>
</dbReference>
<dbReference type="Proteomes" id="UP000282388">
    <property type="component" value="Unassembled WGS sequence"/>
</dbReference>
<gene>
    <name evidence="4" type="ORF">D7V32_11755</name>
</gene>
<evidence type="ECO:0000256" key="1">
    <source>
        <dbReference type="SAM" id="SignalP"/>
    </source>
</evidence>
<feature type="domain" description="Transglycosylase SLT" evidence="3">
    <location>
        <begin position="48"/>
        <end position="343"/>
    </location>
</feature>
<dbReference type="InterPro" id="IPR023346">
    <property type="entry name" value="Lysozyme-like_dom_sf"/>
</dbReference>
<dbReference type="SUPFAM" id="SSF47090">
    <property type="entry name" value="PGBD-like"/>
    <property type="match status" value="1"/>
</dbReference>
<comment type="caution">
    <text evidence="4">The sequence shown here is derived from an EMBL/GenBank/DDBJ whole genome shotgun (WGS) entry which is preliminary data.</text>
</comment>
<dbReference type="InterPro" id="IPR031304">
    <property type="entry name" value="SLT_2"/>
</dbReference>
<dbReference type="GO" id="GO:0008933">
    <property type="term" value="F:peptidoglycan lytic transglycosylase activity"/>
    <property type="evidence" value="ECO:0007669"/>
    <property type="project" value="TreeGrafter"/>
</dbReference>
<evidence type="ECO:0000313" key="4">
    <source>
        <dbReference type="EMBL" id="RKG30229.1"/>
    </source>
</evidence>
<dbReference type="InterPro" id="IPR011970">
    <property type="entry name" value="MltB_2"/>
</dbReference>
<dbReference type="EMBL" id="RAXV01000026">
    <property type="protein sequence ID" value="RKG30229.1"/>
    <property type="molecule type" value="Genomic_DNA"/>
</dbReference>
<keyword evidence="1" id="KW-0732">Signal</keyword>
<reference evidence="4 5" key="1">
    <citation type="submission" date="2018-09" db="EMBL/GenBank/DDBJ databases">
        <title>The draft genome of Acinetobacter spp. strains.</title>
        <authorList>
            <person name="Qin J."/>
            <person name="Feng Y."/>
            <person name="Zong Z."/>
        </authorList>
    </citation>
    <scope>NUCLEOTIDE SEQUENCE [LARGE SCALE GENOMIC DNA]</scope>
    <source>
        <strain evidence="4 5">WCHAc060012</strain>
    </source>
</reference>
<dbReference type="SUPFAM" id="SSF53955">
    <property type="entry name" value="Lysozyme-like"/>
    <property type="match status" value="1"/>
</dbReference>
<organism evidence="4 5">
    <name type="scientific">Acinetobacter tianfuensis</name>
    <dbReference type="NCBI Taxonomy" id="2419603"/>
    <lineage>
        <taxon>Bacteria</taxon>
        <taxon>Pseudomonadati</taxon>
        <taxon>Pseudomonadota</taxon>
        <taxon>Gammaproteobacteria</taxon>
        <taxon>Moraxellales</taxon>
        <taxon>Moraxellaceae</taxon>
        <taxon>Acinetobacter</taxon>
    </lineage>
</organism>
<sequence length="429" mass="47031">MRRILFAFATLGLALSQAYAELIINGQPVRVGTEIRPSAGYHAPQNNFQSCLANLRPQALNAGVSMSTYDRYTQNLTPDYSVIEKLNYQPEFSTPIWDYLSGLVDEERVQLGQQKLAQHRDVLNRVAAAYGVPAETVVAVWGVESNFGGISGSYPLLQSLGTLSCEGRRQGYFRGEFFAAMRILQRSDLSESQLKGSWAGAFGHTQFMPSTYEELAVDFDGDGRRDLVSSTTDALASTANFLKKRGWQTGQPWGVEVRLPAGMQIGGEGRRNKKSLAYWASQGVMRADGSPLVQGNLFDSSQAGLMSPAGAQGPSFLVFKNFDAIYSYNAAESYALAIAHLSDRLQGKGGFSTAWPTDDAGTSRTERREIQQYLLNKGYDIGAVDGLIGDKTRQAIRQEQLKLGLSPTGRAGQQILKAFRNENAKTMMR</sequence>
<dbReference type="InterPro" id="IPR036365">
    <property type="entry name" value="PGBD-like_sf"/>
</dbReference>
<dbReference type="PANTHER" id="PTHR30163:SF10">
    <property type="entry name" value="TRANSGLYCOLASE-RELATED"/>
    <property type="match status" value="1"/>
</dbReference>
<dbReference type="Gene3D" id="1.10.8.350">
    <property type="entry name" value="Bacterial muramidase"/>
    <property type="match status" value="1"/>
</dbReference>
<dbReference type="PANTHER" id="PTHR30163">
    <property type="entry name" value="MEMBRANE-BOUND LYTIC MUREIN TRANSGLYCOSYLASE B"/>
    <property type="match status" value="1"/>
</dbReference>
<feature type="domain" description="Peptidoglycan binding-like" evidence="2">
    <location>
        <begin position="364"/>
        <end position="418"/>
    </location>
</feature>
<evidence type="ECO:0000259" key="3">
    <source>
        <dbReference type="Pfam" id="PF13406"/>
    </source>
</evidence>
<dbReference type="GO" id="GO:0009253">
    <property type="term" value="P:peptidoglycan catabolic process"/>
    <property type="evidence" value="ECO:0007669"/>
    <property type="project" value="TreeGrafter"/>
</dbReference>
<feature type="chain" id="PRO_5017308700" evidence="1">
    <location>
        <begin position="21"/>
        <end position="429"/>
    </location>
</feature>
<evidence type="ECO:0000259" key="2">
    <source>
        <dbReference type="Pfam" id="PF01471"/>
    </source>
</evidence>
<dbReference type="Gene3D" id="1.10.530.10">
    <property type="match status" value="1"/>
</dbReference>
<dbReference type="RefSeq" id="WP_120403050.1">
    <property type="nucleotide sequence ID" value="NZ_RAXV01000026.1"/>
</dbReference>
<accession>A0A3A8E7S5</accession>
<dbReference type="InterPro" id="IPR036366">
    <property type="entry name" value="PGBDSf"/>
</dbReference>
<dbReference type="Pfam" id="PF13406">
    <property type="entry name" value="SLT_2"/>
    <property type="match status" value="1"/>
</dbReference>
<dbReference type="InterPro" id="IPR002477">
    <property type="entry name" value="Peptidoglycan-bd-like"/>
</dbReference>
<feature type="signal peptide" evidence="1">
    <location>
        <begin position="1"/>
        <end position="20"/>
    </location>
</feature>
<dbReference type="Gene3D" id="1.10.101.10">
    <property type="entry name" value="PGBD-like superfamily/PGBD"/>
    <property type="match status" value="1"/>
</dbReference>
<dbReference type="OrthoDB" id="9772911at2"/>
<keyword evidence="5" id="KW-1185">Reference proteome</keyword>
<protein>
    <submittedName>
        <fullName evidence="4">Lytic murein transglycosylase</fullName>
    </submittedName>
</protein>
<dbReference type="AlphaFoldDB" id="A0A3A8E7S5"/>
<dbReference type="CDD" id="cd13399">
    <property type="entry name" value="Slt35-like"/>
    <property type="match status" value="1"/>
</dbReference>
<dbReference type="Pfam" id="PF01471">
    <property type="entry name" value="PG_binding_1"/>
    <property type="match status" value="1"/>
</dbReference>
<dbReference type="NCBIfam" id="TIGR02283">
    <property type="entry name" value="MltB_2"/>
    <property type="match status" value="1"/>
</dbReference>
<name>A0A3A8E7S5_9GAMM</name>
<proteinExistence type="predicted"/>